<evidence type="ECO:0000256" key="4">
    <source>
        <dbReference type="ARBA" id="ARBA00022679"/>
    </source>
</evidence>
<feature type="binding site" evidence="7">
    <location>
        <position position="115"/>
    </location>
    <ligand>
        <name>S-adenosyl-L-methionine</name>
        <dbReference type="ChEBI" id="CHEBI:59789"/>
    </ligand>
</feature>
<comment type="function">
    <text evidence="2 7">Catalyzes the formation of N(7)-methylguanine at position 46 (m7G46) in tRNA.</text>
</comment>
<dbReference type="OrthoDB" id="9802090at2"/>
<feature type="compositionally biased region" description="Basic and acidic residues" evidence="8">
    <location>
        <begin position="1"/>
        <end position="10"/>
    </location>
</feature>
<comment type="caution">
    <text evidence="9">The sequence shown here is derived from an EMBL/GenBank/DDBJ whole genome shotgun (WGS) entry which is preliminary data.</text>
</comment>
<dbReference type="UniPathway" id="UPA00989"/>
<keyword evidence="5 7" id="KW-0949">S-adenosyl-L-methionine</keyword>
<dbReference type="RefSeq" id="WP_113893316.1">
    <property type="nucleotide sequence ID" value="NZ_QNRK01000050.1"/>
</dbReference>
<dbReference type="InterPro" id="IPR055361">
    <property type="entry name" value="tRNA_methyltr_TrmB_bact"/>
</dbReference>
<name>A0A366EL47_9HYPH</name>
<evidence type="ECO:0000256" key="5">
    <source>
        <dbReference type="ARBA" id="ARBA00022691"/>
    </source>
</evidence>
<dbReference type="PANTHER" id="PTHR23417:SF14">
    <property type="entry name" value="PENTACOTRIPEPTIDE-REPEAT REGION OF PRORP DOMAIN-CONTAINING PROTEIN"/>
    <property type="match status" value="1"/>
</dbReference>
<dbReference type="InterPro" id="IPR003358">
    <property type="entry name" value="tRNA_(Gua-N-7)_MeTrfase_Trmb"/>
</dbReference>
<feature type="compositionally biased region" description="Basic residues" evidence="8">
    <location>
        <begin position="11"/>
        <end position="23"/>
    </location>
</feature>
<evidence type="ECO:0000256" key="7">
    <source>
        <dbReference type="HAMAP-Rule" id="MF_01057"/>
    </source>
</evidence>
<organism evidence="9 10">
    <name type="scientific">Roseiarcus fermentans</name>
    <dbReference type="NCBI Taxonomy" id="1473586"/>
    <lineage>
        <taxon>Bacteria</taxon>
        <taxon>Pseudomonadati</taxon>
        <taxon>Pseudomonadota</taxon>
        <taxon>Alphaproteobacteria</taxon>
        <taxon>Hyphomicrobiales</taxon>
        <taxon>Roseiarcaceae</taxon>
        <taxon>Roseiarcus</taxon>
    </lineage>
</organism>
<dbReference type="AlphaFoldDB" id="A0A366EL47"/>
<dbReference type="EC" id="2.1.1.33" evidence="7"/>
<feature type="binding site" evidence="7">
    <location>
        <position position="141"/>
    </location>
    <ligand>
        <name>substrate</name>
    </ligand>
</feature>
<dbReference type="GO" id="GO:0043527">
    <property type="term" value="C:tRNA methyltransferase complex"/>
    <property type="evidence" value="ECO:0007669"/>
    <property type="project" value="TreeGrafter"/>
</dbReference>
<dbReference type="SUPFAM" id="SSF53335">
    <property type="entry name" value="S-adenosyl-L-methionine-dependent methyltransferases"/>
    <property type="match status" value="1"/>
</dbReference>
<dbReference type="PROSITE" id="PS51625">
    <property type="entry name" value="SAM_MT_TRMB"/>
    <property type="match status" value="1"/>
</dbReference>
<dbReference type="GO" id="GO:0008176">
    <property type="term" value="F:tRNA (guanine(46)-N7)-methyltransferase activity"/>
    <property type="evidence" value="ECO:0007669"/>
    <property type="project" value="UniProtKB-UniRule"/>
</dbReference>
<dbReference type="EMBL" id="QNRK01000050">
    <property type="protein sequence ID" value="RBP02696.1"/>
    <property type="molecule type" value="Genomic_DNA"/>
</dbReference>
<dbReference type="Proteomes" id="UP000253529">
    <property type="component" value="Unassembled WGS sequence"/>
</dbReference>
<feature type="binding site" evidence="7">
    <location>
        <begin position="211"/>
        <end position="214"/>
    </location>
    <ligand>
        <name>substrate</name>
    </ligand>
</feature>
<reference evidence="9 10" key="1">
    <citation type="submission" date="2018-06" db="EMBL/GenBank/DDBJ databases">
        <title>Genomic Encyclopedia of Type Strains, Phase IV (KMG-IV): sequencing the most valuable type-strain genomes for metagenomic binning, comparative biology and taxonomic classification.</title>
        <authorList>
            <person name="Goeker M."/>
        </authorList>
    </citation>
    <scope>NUCLEOTIDE SEQUENCE [LARGE SCALE GENOMIC DNA]</scope>
    <source>
        <strain evidence="9 10">DSM 24875</strain>
    </source>
</reference>
<feature type="region of interest" description="Interaction with RNA" evidence="7">
    <location>
        <begin position="143"/>
        <end position="148"/>
    </location>
</feature>
<feature type="region of interest" description="Disordered" evidence="8">
    <location>
        <begin position="1"/>
        <end position="23"/>
    </location>
</feature>
<dbReference type="HAMAP" id="MF_01057">
    <property type="entry name" value="tRNA_methyltr_TrmB"/>
    <property type="match status" value="1"/>
</dbReference>
<dbReference type="Pfam" id="PF02390">
    <property type="entry name" value="Methyltransf_4"/>
    <property type="match status" value="1"/>
</dbReference>
<evidence type="ECO:0000256" key="2">
    <source>
        <dbReference type="ARBA" id="ARBA00003015"/>
    </source>
</evidence>
<dbReference type="NCBIfam" id="TIGR00091">
    <property type="entry name" value="tRNA (guanosine(46)-N7)-methyltransferase TrmB"/>
    <property type="match status" value="1"/>
</dbReference>
<evidence type="ECO:0000256" key="8">
    <source>
        <dbReference type="SAM" id="MobiDB-lite"/>
    </source>
</evidence>
<sequence length="232" mass="25858">MAARSEDGSGPRRRPLYGRSRGKTLRAGQKRLVTEILPTLQIETTALSGAPLFAAEPQAYWLEIGFGAGEHLIEQAKANPEVGLIGCEPFLNGVAAALSGIEREGLTNVRLRRGDAQALVEAAPDAFFSRVFVLYPDPWPKRRHNKRRIVTEAMVAALARIVKPGGEVRFATDVDDYAGWTLRRFLASPCFRWAASGAVDWRTPYPEWRSTRYEVKAHKAGRDSVYFTFVRI</sequence>
<gene>
    <name evidence="7" type="primary">trmB</name>
    <name evidence="9" type="ORF">DFR50_15029</name>
</gene>
<dbReference type="Gene3D" id="3.40.50.150">
    <property type="entry name" value="Vaccinia Virus protein VP39"/>
    <property type="match status" value="1"/>
</dbReference>
<feature type="binding site" evidence="7">
    <location>
        <position position="137"/>
    </location>
    <ligand>
        <name>S-adenosyl-L-methionine</name>
        <dbReference type="ChEBI" id="CHEBI:59789"/>
    </ligand>
</feature>
<protein>
    <recommendedName>
        <fullName evidence="7">tRNA (guanine-N(7)-)-methyltransferase</fullName>
        <ecNumber evidence="7">2.1.1.33</ecNumber>
    </recommendedName>
    <alternativeName>
        <fullName evidence="7">tRNA (guanine(46)-N(7))-methyltransferase</fullName>
    </alternativeName>
    <alternativeName>
        <fullName evidence="7">tRNA(m7G46)-methyltransferase</fullName>
    </alternativeName>
</protein>
<feature type="binding site" evidence="7">
    <location>
        <position position="173"/>
    </location>
    <ligand>
        <name>substrate</name>
    </ligand>
</feature>
<evidence type="ECO:0000313" key="10">
    <source>
        <dbReference type="Proteomes" id="UP000253529"/>
    </source>
</evidence>
<accession>A0A366EL47</accession>
<keyword evidence="4 7" id="KW-0808">Transferase</keyword>
<comment type="pathway">
    <text evidence="7">tRNA modification; N(7)-methylguanine-tRNA biosynthesis.</text>
</comment>
<dbReference type="InterPro" id="IPR029063">
    <property type="entry name" value="SAM-dependent_MTases_sf"/>
</dbReference>
<evidence type="ECO:0000256" key="6">
    <source>
        <dbReference type="ARBA" id="ARBA00022694"/>
    </source>
</evidence>
<keyword evidence="10" id="KW-1185">Reference proteome</keyword>
<comment type="catalytic activity">
    <reaction evidence="1 7">
        <text>guanosine(46) in tRNA + S-adenosyl-L-methionine = N(7)-methylguanosine(46) in tRNA + S-adenosyl-L-homocysteine</text>
        <dbReference type="Rhea" id="RHEA:42708"/>
        <dbReference type="Rhea" id="RHEA-COMP:10188"/>
        <dbReference type="Rhea" id="RHEA-COMP:10189"/>
        <dbReference type="ChEBI" id="CHEBI:57856"/>
        <dbReference type="ChEBI" id="CHEBI:59789"/>
        <dbReference type="ChEBI" id="CHEBI:74269"/>
        <dbReference type="ChEBI" id="CHEBI:74480"/>
        <dbReference type="EC" id="2.1.1.33"/>
    </reaction>
</comment>
<evidence type="ECO:0000256" key="3">
    <source>
        <dbReference type="ARBA" id="ARBA00022603"/>
    </source>
</evidence>
<evidence type="ECO:0000313" key="9">
    <source>
        <dbReference type="EMBL" id="RBP02696.1"/>
    </source>
</evidence>
<feature type="binding site" evidence="7">
    <location>
        <position position="88"/>
    </location>
    <ligand>
        <name>S-adenosyl-L-methionine</name>
        <dbReference type="ChEBI" id="CHEBI:59789"/>
    </ligand>
</feature>
<feature type="binding site" evidence="7">
    <location>
        <position position="63"/>
    </location>
    <ligand>
        <name>S-adenosyl-L-methionine</name>
        <dbReference type="ChEBI" id="CHEBI:59789"/>
    </ligand>
</feature>
<evidence type="ECO:0000256" key="1">
    <source>
        <dbReference type="ARBA" id="ARBA00000142"/>
    </source>
</evidence>
<keyword evidence="6 7" id="KW-0819">tRNA processing</keyword>
<dbReference type="PANTHER" id="PTHR23417">
    <property type="entry name" value="3-DEOXY-D-MANNO-OCTULOSONIC-ACID TRANSFERASE/TRNA GUANINE-N 7 - -METHYLTRANSFERASE"/>
    <property type="match status" value="1"/>
</dbReference>
<comment type="similarity">
    <text evidence="7">Belongs to the class I-like SAM-binding methyltransferase superfamily. TrmB family.</text>
</comment>
<keyword evidence="3 7" id="KW-0489">Methyltransferase</keyword>
<proteinExistence type="inferred from homology"/>